<evidence type="ECO:0000256" key="2">
    <source>
        <dbReference type="ARBA" id="ARBA00004196"/>
    </source>
</evidence>
<reference evidence="10" key="1">
    <citation type="submission" date="2023-09" db="EMBL/GenBank/DDBJ databases">
        <authorList>
            <person name="Li S."/>
            <person name="Li X."/>
            <person name="Zhang C."/>
            <person name="Zhao Z."/>
        </authorList>
    </citation>
    <scope>NUCLEOTIDE SEQUENCE [LARGE SCALE GENOMIC DNA]</scope>
    <source>
        <strain evidence="10">SQ149</strain>
    </source>
</reference>
<keyword evidence="6" id="KW-0862">Zinc</keyword>
<dbReference type="Gene3D" id="3.10.450.350">
    <property type="match status" value="2"/>
</dbReference>
<feature type="domain" description="LysM" evidence="8">
    <location>
        <begin position="95"/>
        <end position="142"/>
    </location>
</feature>
<keyword evidence="5" id="KW-0378">Hydrolase</keyword>
<keyword evidence="7" id="KW-0482">Metalloprotease</keyword>
<keyword evidence="3" id="KW-0645">Protease</keyword>
<dbReference type="Pfam" id="PF19425">
    <property type="entry name" value="Csd3_N2"/>
    <property type="match status" value="1"/>
</dbReference>
<gene>
    <name evidence="9" type="ORF">RGQ13_16310</name>
</gene>
<dbReference type="CDD" id="cd12797">
    <property type="entry name" value="M23_peptidase"/>
    <property type="match status" value="1"/>
</dbReference>
<evidence type="ECO:0000256" key="6">
    <source>
        <dbReference type="ARBA" id="ARBA00022833"/>
    </source>
</evidence>
<evidence type="ECO:0000259" key="8">
    <source>
        <dbReference type="PROSITE" id="PS51782"/>
    </source>
</evidence>
<dbReference type="PROSITE" id="PS51782">
    <property type="entry name" value="LYSM"/>
    <property type="match status" value="1"/>
</dbReference>
<dbReference type="Gene3D" id="2.70.70.10">
    <property type="entry name" value="Glucose Permease (Domain IIA)"/>
    <property type="match status" value="1"/>
</dbReference>
<dbReference type="Pfam" id="PF01551">
    <property type="entry name" value="Peptidase_M23"/>
    <property type="match status" value="1"/>
</dbReference>
<evidence type="ECO:0000256" key="5">
    <source>
        <dbReference type="ARBA" id="ARBA00022801"/>
    </source>
</evidence>
<evidence type="ECO:0000313" key="9">
    <source>
        <dbReference type="EMBL" id="WNC71669.1"/>
    </source>
</evidence>
<keyword evidence="4" id="KW-0479">Metal-binding</keyword>
<dbReference type="PANTHER" id="PTHR21666:SF288">
    <property type="entry name" value="CELL DIVISION PROTEIN YTFB"/>
    <property type="match status" value="1"/>
</dbReference>
<comment type="cofactor">
    <cofactor evidence="1">
        <name>Zn(2+)</name>
        <dbReference type="ChEBI" id="CHEBI:29105"/>
    </cofactor>
</comment>
<dbReference type="Proteomes" id="UP001258994">
    <property type="component" value="Chromosome"/>
</dbReference>
<keyword evidence="10" id="KW-1185">Reference proteome</keyword>
<proteinExistence type="predicted"/>
<dbReference type="InterPro" id="IPR050570">
    <property type="entry name" value="Cell_wall_metabolism_enzyme"/>
</dbReference>
<dbReference type="SUPFAM" id="SSF51261">
    <property type="entry name" value="Duplicated hybrid motif"/>
    <property type="match status" value="1"/>
</dbReference>
<organism evidence="9 10">
    <name type="scientific">Thalassotalea psychrophila</name>
    <dbReference type="NCBI Taxonomy" id="3065647"/>
    <lineage>
        <taxon>Bacteria</taxon>
        <taxon>Pseudomonadati</taxon>
        <taxon>Pseudomonadota</taxon>
        <taxon>Gammaproteobacteria</taxon>
        <taxon>Alteromonadales</taxon>
        <taxon>Colwelliaceae</taxon>
        <taxon>Thalassotalea</taxon>
    </lineage>
</organism>
<name>A0ABY9TS80_9GAMM</name>
<dbReference type="InterPro" id="IPR045834">
    <property type="entry name" value="Csd3_N2"/>
</dbReference>
<dbReference type="Pfam" id="PF04225">
    <property type="entry name" value="LysM_OapA"/>
    <property type="match status" value="1"/>
</dbReference>
<comment type="subcellular location">
    <subcellularLocation>
        <location evidence="2">Cell envelope</location>
    </subcellularLocation>
</comment>
<protein>
    <submittedName>
        <fullName evidence="9">Peptidoglycan DD-metalloendopeptidase family protein</fullName>
    </submittedName>
</protein>
<dbReference type="RefSeq" id="WP_348390803.1">
    <property type="nucleotide sequence ID" value="NZ_CP134145.1"/>
</dbReference>
<evidence type="ECO:0000256" key="7">
    <source>
        <dbReference type="ARBA" id="ARBA00023049"/>
    </source>
</evidence>
<evidence type="ECO:0000256" key="3">
    <source>
        <dbReference type="ARBA" id="ARBA00022670"/>
    </source>
</evidence>
<dbReference type="PANTHER" id="PTHR21666">
    <property type="entry name" value="PEPTIDASE-RELATED"/>
    <property type="match status" value="1"/>
</dbReference>
<dbReference type="InterPro" id="IPR016047">
    <property type="entry name" value="M23ase_b-sheet_dom"/>
</dbReference>
<dbReference type="InterPro" id="IPR011055">
    <property type="entry name" value="Dup_hybrid_motif"/>
</dbReference>
<dbReference type="Pfam" id="PF08525">
    <property type="entry name" value="OapA_N"/>
    <property type="match status" value="1"/>
</dbReference>
<sequence length="458" mass="50900">MLAKLSTTTLYSSKALIKLKNIFLELPKKHQLMISCCSLFLLVLIVFPSEKASASRNSQNPAIKVGKTYALEIPEETQVALKKAEHNKPDPISWQTATVKSGDSLGKIFKRFGFSAATTHAVDKTEGGKSLRKLKVGDEIQIASNDDGELLKVKYKKSITETLMVTRTDDSFESSVDEKQIETRIGYAQATIKSSFWNAALNAGMSNNQIMNLANIFGWDVDFALDIREGDTFSVMYEDQYVDGDFVGHGNILAAEFINQDEAFKAVRFKDGEYYAENGDSMRKSFLRAPVSFQYISSSFKPKRYHPILKRVKAHNGVDYRAPTGTPVKAAGNGRVIAATYNKYNGNYVFIQHANSIVTKYLHFSKRAVKKGARVKQGQVIGYVGSTGLSQAPHLHYEFLLNGVHRNPRTVKLPDAEPINKKYKAEFAVVAKQALLELENSKQTLIAATDDVQQGVSE</sequence>
<evidence type="ECO:0000256" key="4">
    <source>
        <dbReference type="ARBA" id="ARBA00022723"/>
    </source>
</evidence>
<accession>A0ABY9TS80</accession>
<dbReference type="InterPro" id="IPR013731">
    <property type="entry name" value="OapA_N"/>
</dbReference>
<dbReference type="EMBL" id="CP134145">
    <property type="protein sequence ID" value="WNC71669.1"/>
    <property type="molecule type" value="Genomic_DNA"/>
</dbReference>
<dbReference type="InterPro" id="IPR018392">
    <property type="entry name" value="LysM"/>
</dbReference>
<dbReference type="InterPro" id="IPR007340">
    <property type="entry name" value="LysM_Opacity-associatedA"/>
</dbReference>
<evidence type="ECO:0000256" key="1">
    <source>
        <dbReference type="ARBA" id="ARBA00001947"/>
    </source>
</evidence>
<evidence type="ECO:0000313" key="10">
    <source>
        <dbReference type="Proteomes" id="UP001258994"/>
    </source>
</evidence>